<gene>
    <name evidence="2" type="primary">LOC128198974</name>
</gene>
<evidence type="ECO:0000313" key="2">
    <source>
        <dbReference type="RefSeq" id="XP_052743010.1"/>
    </source>
</evidence>
<proteinExistence type="predicted"/>
<dbReference type="Proteomes" id="UP001652582">
    <property type="component" value="Chromosome 18"/>
</dbReference>
<evidence type="ECO:0000313" key="1">
    <source>
        <dbReference type="Proteomes" id="UP001652582"/>
    </source>
</evidence>
<keyword evidence="1" id="KW-1185">Reference proteome</keyword>
<name>A0ABM3LVB6_BICAN</name>
<sequence>MDSVSNKSKNIANHIAIDYYFGRADSNEENKIYRKISRKRKYKYGNSNFTPLTPKPLDIKIIKSEMPRKERVKINSLELEFNLDSQKTRDPFEKMFESLLLVLKDSIKHENDKLLKYDWLKTTVNIQAAIRKLMDLTEQLKRGEFIHPKDVELLKYIIYLFKSSKIILKKESEIRDLNKIENYDPERATKIVVKFPKKRIIKQPIRLWMEYAALLLRGERKMNFGSHEDEKLSLLDDFEDFLQALLFNLNDLHDAVKHISLKTDYKNQNWLKDLKAIFFEKGNRKRLGKLILHLGLSRFLDSVENSSSHVERDFRSFVNTNRESVVKSREECLFVLNVLEELSKVK</sequence>
<reference evidence="2" key="1">
    <citation type="submission" date="2025-08" db="UniProtKB">
        <authorList>
            <consortium name="RefSeq"/>
        </authorList>
    </citation>
    <scope>IDENTIFICATION</scope>
</reference>
<accession>A0ABM3LVB6</accession>
<dbReference type="RefSeq" id="XP_052743010.1">
    <property type="nucleotide sequence ID" value="XM_052887050.1"/>
</dbReference>
<dbReference type="GeneID" id="128198974"/>
<organism evidence="1 2">
    <name type="scientific">Bicyclus anynana</name>
    <name type="common">Squinting bush brown butterfly</name>
    <dbReference type="NCBI Taxonomy" id="110368"/>
    <lineage>
        <taxon>Eukaryota</taxon>
        <taxon>Metazoa</taxon>
        <taxon>Ecdysozoa</taxon>
        <taxon>Arthropoda</taxon>
        <taxon>Hexapoda</taxon>
        <taxon>Insecta</taxon>
        <taxon>Pterygota</taxon>
        <taxon>Neoptera</taxon>
        <taxon>Endopterygota</taxon>
        <taxon>Lepidoptera</taxon>
        <taxon>Glossata</taxon>
        <taxon>Ditrysia</taxon>
        <taxon>Papilionoidea</taxon>
        <taxon>Nymphalidae</taxon>
        <taxon>Satyrinae</taxon>
        <taxon>Satyrini</taxon>
        <taxon>Mycalesina</taxon>
        <taxon>Bicyclus</taxon>
    </lineage>
</organism>
<protein>
    <submittedName>
        <fullName evidence="2">Uncharacterized protein LOC128198974</fullName>
    </submittedName>
</protein>